<dbReference type="InterPro" id="IPR042771">
    <property type="entry name" value="GTF3C6-like"/>
</dbReference>
<dbReference type="InterPro" id="IPR019481">
    <property type="entry name" value="TFIIIC_triple_barrel"/>
</dbReference>
<gene>
    <name evidence="3" type="ORF">ONE63_004056</name>
</gene>
<keyword evidence="4" id="KW-1185">Reference proteome</keyword>
<feature type="compositionally biased region" description="Polar residues" evidence="1">
    <location>
        <begin position="32"/>
        <end position="62"/>
    </location>
</feature>
<dbReference type="Pfam" id="PF10419">
    <property type="entry name" value="TFIIIC_sub6"/>
    <property type="match status" value="1"/>
</dbReference>
<feature type="compositionally biased region" description="Polar residues" evidence="1">
    <location>
        <begin position="153"/>
        <end position="167"/>
    </location>
</feature>
<protein>
    <recommendedName>
        <fullName evidence="2">Transcription factor TFIIIC triple barrel domain-containing protein</fullName>
    </recommendedName>
</protein>
<dbReference type="Proteomes" id="UP001075354">
    <property type="component" value="Chromosome 14"/>
</dbReference>
<name>A0AAV7X7I5_9NEOP</name>
<accession>A0AAV7X7I5</accession>
<comment type="caution">
    <text evidence="3">The sequence shown here is derived from an EMBL/GenBank/DDBJ whole genome shotgun (WGS) entry which is preliminary data.</text>
</comment>
<organism evidence="3 4">
    <name type="scientific">Megalurothrips usitatus</name>
    <name type="common">bean blossom thrips</name>
    <dbReference type="NCBI Taxonomy" id="439358"/>
    <lineage>
        <taxon>Eukaryota</taxon>
        <taxon>Metazoa</taxon>
        <taxon>Ecdysozoa</taxon>
        <taxon>Arthropoda</taxon>
        <taxon>Hexapoda</taxon>
        <taxon>Insecta</taxon>
        <taxon>Pterygota</taxon>
        <taxon>Neoptera</taxon>
        <taxon>Paraneoptera</taxon>
        <taxon>Thysanoptera</taxon>
        <taxon>Terebrantia</taxon>
        <taxon>Thripoidea</taxon>
        <taxon>Thripidae</taxon>
        <taxon>Megalurothrips</taxon>
    </lineage>
</organism>
<dbReference type="PANTHER" id="PTHR21860">
    <property type="entry name" value="TRANSCRIPTION INITIATION FACTOR IIIC TFIIIC , POLYPEPTIDE 6-RELATED"/>
    <property type="match status" value="1"/>
</dbReference>
<evidence type="ECO:0000313" key="3">
    <source>
        <dbReference type="EMBL" id="KAJ1520985.1"/>
    </source>
</evidence>
<evidence type="ECO:0000256" key="1">
    <source>
        <dbReference type="SAM" id="MobiDB-lite"/>
    </source>
</evidence>
<dbReference type="AlphaFoldDB" id="A0AAV7X7I5"/>
<dbReference type="PANTHER" id="PTHR21860:SF2">
    <property type="entry name" value="GENERAL TRANSCRIPTION FACTOR 3C POLYPEPTIDE 6"/>
    <property type="match status" value="1"/>
</dbReference>
<dbReference type="GO" id="GO:0000127">
    <property type="term" value="C:transcription factor TFIIIC complex"/>
    <property type="evidence" value="ECO:0007669"/>
    <property type="project" value="TreeGrafter"/>
</dbReference>
<dbReference type="EMBL" id="JAPTSV010000014">
    <property type="protein sequence ID" value="KAJ1520985.1"/>
    <property type="molecule type" value="Genomic_DNA"/>
</dbReference>
<evidence type="ECO:0000313" key="4">
    <source>
        <dbReference type="Proteomes" id="UP001075354"/>
    </source>
</evidence>
<reference evidence="3" key="1">
    <citation type="submission" date="2022-12" db="EMBL/GenBank/DDBJ databases">
        <title>Chromosome-level genome assembly of the bean flower thrips Megalurothrips usitatus.</title>
        <authorList>
            <person name="Ma L."/>
            <person name="Liu Q."/>
            <person name="Li H."/>
            <person name="Cai W."/>
        </authorList>
    </citation>
    <scope>NUCLEOTIDE SEQUENCE</scope>
    <source>
        <strain evidence="3">Cailab_2022a</strain>
    </source>
</reference>
<sequence length="321" mass="34970">MSAMDEECNVSSRRMQMKLENVFGNAAAADPQDSSSTMPGPSQYSTLRDDVNSSMNDGQEAQPTECAEPFEFKTPTPMRPPRSTNSSKTSMSLGKPKNSAVNVVDSELSSENQKSMLSSKKNPALKIASFAKASVVDRLSPTEAVTVDPSLDSGPSESPNFPATGSKQLTTQTMLPTPDLNAALRSFFHYAAQSEGSPCTDASDDEEEDEDEDVEVEEILVYMQFDSKLDSDLLQPHTPFKIIGVDSEKPVLQLGNQVFEGNWNDTVGTAVFFEENPSASPGDPVFMKSPPLTLNYHSKTQKSLVMSRIFVRPKDENDVSS</sequence>
<evidence type="ECO:0000259" key="2">
    <source>
        <dbReference type="Pfam" id="PF10419"/>
    </source>
</evidence>
<feature type="region of interest" description="Disordered" evidence="1">
    <location>
        <begin position="21"/>
        <end position="122"/>
    </location>
</feature>
<feature type="domain" description="Transcription factor TFIIIC triple barrel" evidence="2">
    <location>
        <begin position="215"/>
        <end position="311"/>
    </location>
</feature>
<feature type="region of interest" description="Disordered" evidence="1">
    <location>
        <begin position="145"/>
        <end position="167"/>
    </location>
</feature>
<proteinExistence type="predicted"/>
<dbReference type="Gene3D" id="2.60.40.4370">
    <property type="match status" value="1"/>
</dbReference>
<feature type="compositionally biased region" description="Polar residues" evidence="1">
    <location>
        <begin position="82"/>
        <end position="92"/>
    </location>
</feature>
<dbReference type="GO" id="GO:0006383">
    <property type="term" value="P:transcription by RNA polymerase III"/>
    <property type="evidence" value="ECO:0007669"/>
    <property type="project" value="InterPro"/>
</dbReference>
<feature type="compositionally biased region" description="Polar residues" evidence="1">
    <location>
        <begin position="107"/>
        <end position="121"/>
    </location>
</feature>